<dbReference type="InterPro" id="IPR048670">
    <property type="entry name" value="IF5A-like_N"/>
</dbReference>
<feature type="region of interest" description="Disordered" evidence="5">
    <location>
        <begin position="190"/>
        <end position="239"/>
    </location>
</feature>
<evidence type="ECO:0000313" key="8">
    <source>
        <dbReference type="Proteomes" id="UP001231189"/>
    </source>
</evidence>
<dbReference type="InterPro" id="IPR020189">
    <property type="entry name" value="IF5A_C"/>
</dbReference>
<dbReference type="NCBIfam" id="TIGR00037">
    <property type="entry name" value="eIF_5A"/>
    <property type="match status" value="1"/>
</dbReference>
<sequence>MSDSEHHFESKADSGASKTYPMQAGAIRKGGYIVIKNRPCKVVEVSTSKTGKHGHAKCHFVAIDIFNGKKLEDIVPSSHNCDVPHVDRTEYQLIDISEDGFVSLLTDSGDTKDDLKLPTDETILNQLKTGFAEGKDLALTVMSSMGEEQINAIKDVGPSIYNKYRITPGEFPLSNNQDLTRIATAVTRCSGGDGGVDGGDDDDDDGDDVPLDDDGDGVDFPLREGISPADSCPPESSFLSGVLRPAEAAVTLREVLSVA</sequence>
<keyword evidence="3" id="KW-0648">Protein biosynthesis</keyword>
<name>A0AAD8TC69_LOLMU</name>
<dbReference type="Pfam" id="PF01287">
    <property type="entry name" value="eIF-5a"/>
    <property type="match status" value="1"/>
</dbReference>
<dbReference type="SUPFAM" id="SSF50104">
    <property type="entry name" value="Translation proteins SH3-like domain"/>
    <property type="match status" value="1"/>
</dbReference>
<dbReference type="InterPro" id="IPR001884">
    <property type="entry name" value="IF5A-like"/>
</dbReference>
<organism evidence="7 8">
    <name type="scientific">Lolium multiflorum</name>
    <name type="common">Italian ryegrass</name>
    <name type="synonym">Lolium perenne subsp. multiflorum</name>
    <dbReference type="NCBI Taxonomy" id="4521"/>
    <lineage>
        <taxon>Eukaryota</taxon>
        <taxon>Viridiplantae</taxon>
        <taxon>Streptophyta</taxon>
        <taxon>Embryophyta</taxon>
        <taxon>Tracheophyta</taxon>
        <taxon>Spermatophyta</taxon>
        <taxon>Magnoliopsida</taxon>
        <taxon>Liliopsida</taxon>
        <taxon>Poales</taxon>
        <taxon>Poaceae</taxon>
        <taxon>BOP clade</taxon>
        <taxon>Pooideae</taxon>
        <taxon>Poodae</taxon>
        <taxon>Poeae</taxon>
        <taxon>Poeae Chloroplast Group 2 (Poeae type)</taxon>
        <taxon>Loliodinae</taxon>
        <taxon>Loliinae</taxon>
        <taxon>Lolium</taxon>
    </lineage>
</organism>
<evidence type="ECO:0000256" key="3">
    <source>
        <dbReference type="ARBA" id="ARBA00022917"/>
    </source>
</evidence>
<keyword evidence="2" id="KW-0396">Initiation factor</keyword>
<dbReference type="Proteomes" id="UP001231189">
    <property type="component" value="Unassembled WGS sequence"/>
</dbReference>
<evidence type="ECO:0000256" key="5">
    <source>
        <dbReference type="SAM" id="MobiDB-lite"/>
    </source>
</evidence>
<dbReference type="Gene3D" id="2.30.30.30">
    <property type="match status" value="1"/>
</dbReference>
<feature type="domain" description="Translation initiation factor 5A C-terminal" evidence="6">
    <location>
        <begin position="85"/>
        <end position="154"/>
    </location>
</feature>
<dbReference type="PROSITE" id="PS00302">
    <property type="entry name" value="IF5A_HYPUSINE"/>
    <property type="match status" value="1"/>
</dbReference>
<accession>A0AAD8TC69</accession>
<dbReference type="SUPFAM" id="SSF50249">
    <property type="entry name" value="Nucleic acid-binding proteins"/>
    <property type="match status" value="1"/>
</dbReference>
<dbReference type="GO" id="GO:0003723">
    <property type="term" value="F:RNA binding"/>
    <property type="evidence" value="ECO:0007669"/>
    <property type="project" value="InterPro"/>
</dbReference>
<dbReference type="Gene3D" id="2.40.50.140">
    <property type="entry name" value="Nucleic acid-binding proteins"/>
    <property type="match status" value="1"/>
</dbReference>
<dbReference type="EMBL" id="JAUUTY010000002">
    <property type="protein sequence ID" value="KAK1679094.1"/>
    <property type="molecule type" value="Genomic_DNA"/>
</dbReference>
<dbReference type="SMART" id="SM01376">
    <property type="entry name" value="eIF-5a"/>
    <property type="match status" value="1"/>
</dbReference>
<dbReference type="InterPro" id="IPR019769">
    <property type="entry name" value="Trans_elong_IF5A_hypusine_site"/>
</dbReference>
<dbReference type="CDD" id="cd04468">
    <property type="entry name" value="S1_eIF5A"/>
    <property type="match status" value="1"/>
</dbReference>
<evidence type="ECO:0000313" key="7">
    <source>
        <dbReference type="EMBL" id="KAK1679094.1"/>
    </source>
</evidence>
<evidence type="ECO:0000259" key="6">
    <source>
        <dbReference type="SMART" id="SM01376"/>
    </source>
</evidence>
<comment type="similarity">
    <text evidence="1">Belongs to the eIF-5A family.</text>
</comment>
<evidence type="ECO:0000256" key="1">
    <source>
        <dbReference type="ARBA" id="ARBA00006016"/>
    </source>
</evidence>
<proteinExistence type="inferred from homology"/>
<evidence type="ECO:0000256" key="4">
    <source>
        <dbReference type="ARBA" id="ARBA00023071"/>
    </source>
</evidence>
<comment type="caution">
    <text evidence="7">The sequence shown here is derived from an EMBL/GenBank/DDBJ whole genome shotgun (WGS) entry which is preliminary data.</text>
</comment>
<dbReference type="GO" id="GO:0003746">
    <property type="term" value="F:translation elongation factor activity"/>
    <property type="evidence" value="ECO:0007669"/>
    <property type="project" value="InterPro"/>
</dbReference>
<dbReference type="GO" id="GO:0003743">
    <property type="term" value="F:translation initiation factor activity"/>
    <property type="evidence" value="ECO:0007669"/>
    <property type="project" value="UniProtKB-KW"/>
</dbReference>
<reference evidence="7" key="1">
    <citation type="submission" date="2023-07" db="EMBL/GenBank/DDBJ databases">
        <title>A chromosome-level genome assembly of Lolium multiflorum.</title>
        <authorList>
            <person name="Chen Y."/>
            <person name="Copetti D."/>
            <person name="Kolliker R."/>
            <person name="Studer B."/>
        </authorList>
    </citation>
    <scope>NUCLEOTIDE SEQUENCE</scope>
    <source>
        <strain evidence="7">02402/16</strain>
        <tissue evidence="7">Leaf</tissue>
    </source>
</reference>
<protein>
    <recommendedName>
        <fullName evidence="6">Translation initiation factor 5A C-terminal domain-containing protein</fullName>
    </recommendedName>
</protein>
<dbReference type="InterPro" id="IPR014722">
    <property type="entry name" value="Rib_uL2_dom2"/>
</dbReference>
<dbReference type="GO" id="GO:0043022">
    <property type="term" value="F:ribosome binding"/>
    <property type="evidence" value="ECO:0007669"/>
    <property type="project" value="InterPro"/>
</dbReference>
<dbReference type="AlphaFoldDB" id="A0AAD8TC69"/>
<gene>
    <name evidence="7" type="ORF">QYE76_039942</name>
</gene>
<dbReference type="InterPro" id="IPR012340">
    <property type="entry name" value="NA-bd_OB-fold"/>
</dbReference>
<keyword evidence="4" id="KW-0385">Hypusine</keyword>
<feature type="compositionally biased region" description="Acidic residues" evidence="5">
    <location>
        <begin position="198"/>
        <end position="217"/>
    </location>
</feature>
<dbReference type="FunFam" id="2.30.30.30:FF:000012">
    <property type="entry name" value="Eukaryotic translation initiation factor 5A"/>
    <property type="match status" value="1"/>
</dbReference>
<dbReference type="GO" id="GO:0045905">
    <property type="term" value="P:positive regulation of translational termination"/>
    <property type="evidence" value="ECO:0007669"/>
    <property type="project" value="InterPro"/>
</dbReference>
<dbReference type="FunFam" id="2.40.50.140:FF:000034">
    <property type="entry name" value="Eukaryotic translation initiation factor 5A"/>
    <property type="match status" value="1"/>
</dbReference>
<dbReference type="GO" id="GO:0045901">
    <property type="term" value="P:positive regulation of translational elongation"/>
    <property type="evidence" value="ECO:0007669"/>
    <property type="project" value="InterPro"/>
</dbReference>
<dbReference type="Pfam" id="PF21485">
    <property type="entry name" value="IF5A-like_N"/>
    <property type="match status" value="1"/>
</dbReference>
<dbReference type="PANTHER" id="PTHR11673">
    <property type="entry name" value="TRANSLATION INITIATION FACTOR 5A FAMILY MEMBER"/>
    <property type="match status" value="1"/>
</dbReference>
<evidence type="ECO:0000256" key="2">
    <source>
        <dbReference type="ARBA" id="ARBA00022540"/>
    </source>
</evidence>
<keyword evidence="8" id="KW-1185">Reference proteome</keyword>
<dbReference type="InterPro" id="IPR008991">
    <property type="entry name" value="Translation_prot_SH3-like_sf"/>
</dbReference>